<dbReference type="FunFam" id="3.20.20.380:FF:000001">
    <property type="entry name" value="Copper homeostasis protein CutC"/>
    <property type="match status" value="1"/>
</dbReference>
<organism evidence="3">
    <name type="scientific">uncultured Dysgonomonas sp</name>
    <dbReference type="NCBI Taxonomy" id="206096"/>
    <lineage>
        <taxon>Bacteria</taxon>
        <taxon>Pseudomonadati</taxon>
        <taxon>Bacteroidota</taxon>
        <taxon>Bacteroidia</taxon>
        <taxon>Bacteroidales</taxon>
        <taxon>Dysgonomonadaceae</taxon>
        <taxon>Dysgonomonas</taxon>
        <taxon>environmental samples</taxon>
    </lineage>
</organism>
<evidence type="ECO:0000313" key="3">
    <source>
        <dbReference type="EMBL" id="SBW03465.1"/>
    </source>
</evidence>
<dbReference type="Gene3D" id="3.20.20.380">
    <property type="entry name" value="Copper homeostasis (CutC) domain"/>
    <property type="match status" value="1"/>
</dbReference>
<dbReference type="GO" id="GO:0005507">
    <property type="term" value="F:copper ion binding"/>
    <property type="evidence" value="ECO:0007669"/>
    <property type="project" value="TreeGrafter"/>
</dbReference>
<sequence length="246" mass="27130">MNIVAEVCANSAQSAIEAQKGGAVRVELCDNLEEGGTTPALSQIEFTRKNLNIQVNVIIRPRGGDFLYNALEFEMMKRDIHHCGQAKCDGVVFGILNADGTIDKVRNKELVEIAHQYGMSTTFHRAFDRCSDLNKSLEDIIGLGCDRILTSGGMKTAPEGKDILRQLIEKANNRIIIMPGGGITENNIADLAKATGLKEFHGSFRSRYTGEMQYQSPIFDNFNEEYSILLSDAEKIKLAIENANKA</sequence>
<dbReference type="InterPro" id="IPR005627">
    <property type="entry name" value="CutC-like"/>
</dbReference>
<dbReference type="InterPro" id="IPR036822">
    <property type="entry name" value="CutC-like_dom_sf"/>
</dbReference>
<name>A0A212JVZ6_9BACT</name>
<dbReference type="PANTHER" id="PTHR12598">
    <property type="entry name" value="COPPER HOMEOSTASIS PROTEIN CUTC"/>
    <property type="match status" value="1"/>
</dbReference>
<dbReference type="Pfam" id="PF03932">
    <property type="entry name" value="CutC"/>
    <property type="match status" value="1"/>
</dbReference>
<comment type="subcellular location">
    <subcellularLocation>
        <location evidence="2">Cytoplasm</location>
    </subcellularLocation>
</comment>
<comment type="similarity">
    <text evidence="1 2">Belongs to the CutC family.</text>
</comment>
<dbReference type="RefSeq" id="WP_296950074.1">
    <property type="nucleotide sequence ID" value="NZ_LT599021.1"/>
</dbReference>
<reference evidence="3" key="1">
    <citation type="submission" date="2016-04" db="EMBL/GenBank/DDBJ databases">
        <authorList>
            <person name="Evans L.H."/>
            <person name="Alamgir A."/>
            <person name="Owens N."/>
            <person name="Weber N.D."/>
            <person name="Virtaneva K."/>
            <person name="Barbian K."/>
            <person name="Babar A."/>
            <person name="Rosenke K."/>
        </authorList>
    </citation>
    <scope>NUCLEOTIDE SEQUENCE</scope>
    <source>
        <strain evidence="3">86-2</strain>
    </source>
</reference>
<dbReference type="HAMAP" id="MF_00795">
    <property type="entry name" value="CutC"/>
    <property type="match status" value="1"/>
</dbReference>
<dbReference type="PANTHER" id="PTHR12598:SF0">
    <property type="entry name" value="COPPER HOMEOSTASIS PROTEIN CUTC HOMOLOG"/>
    <property type="match status" value="1"/>
</dbReference>
<accession>A0A212JVZ6</accession>
<evidence type="ECO:0000256" key="1">
    <source>
        <dbReference type="ARBA" id="ARBA00007768"/>
    </source>
</evidence>
<evidence type="ECO:0000256" key="2">
    <source>
        <dbReference type="HAMAP-Rule" id="MF_00795"/>
    </source>
</evidence>
<dbReference type="SUPFAM" id="SSF110395">
    <property type="entry name" value="CutC-like"/>
    <property type="match status" value="1"/>
</dbReference>
<dbReference type="AlphaFoldDB" id="A0A212JVZ6"/>
<dbReference type="GO" id="GO:0005737">
    <property type="term" value="C:cytoplasm"/>
    <property type="evidence" value="ECO:0007669"/>
    <property type="project" value="UniProtKB-SubCell"/>
</dbReference>
<dbReference type="EMBL" id="FLUL01000001">
    <property type="protein sequence ID" value="SBW03465.1"/>
    <property type="molecule type" value="Genomic_DNA"/>
</dbReference>
<comment type="caution">
    <text evidence="2">Once thought to be involved in copper homeostasis, experiments in E.coli have shown this is not the case.</text>
</comment>
<protein>
    <recommendedName>
        <fullName evidence="2">PF03932 family protein CutC</fullName>
    </recommendedName>
</protein>
<keyword evidence="2" id="KW-0963">Cytoplasm</keyword>
<proteinExistence type="inferred from homology"/>
<gene>
    <name evidence="2 3" type="primary">cutC</name>
    <name evidence="3" type="ORF">KL86DYS2_12441</name>
</gene>